<evidence type="ECO:0000313" key="2">
    <source>
        <dbReference type="Proteomes" id="UP001157502"/>
    </source>
</evidence>
<evidence type="ECO:0000313" key="1">
    <source>
        <dbReference type="EMBL" id="KAJ8004645.1"/>
    </source>
</evidence>
<name>A0ACC2GMG5_DALPE</name>
<protein>
    <submittedName>
        <fullName evidence="1">Uncharacterized protein</fullName>
    </submittedName>
</protein>
<accession>A0ACC2GMG5</accession>
<sequence length="102" mass="10486">MQAGVVSALSSGPGSGVFSGPAAVVTYQRACRANREVDLLDTDMTRHGSLVIESGPAEWCAVERRGSPIQTLASGTHTDLGSSSPVIVSKPPTYSHGSMSTP</sequence>
<keyword evidence="2" id="KW-1185">Reference proteome</keyword>
<comment type="caution">
    <text evidence="1">The sequence shown here is derived from an EMBL/GenBank/DDBJ whole genome shotgun (WGS) entry which is preliminary data.</text>
</comment>
<organism evidence="1 2">
    <name type="scientific">Dallia pectoralis</name>
    <name type="common">Alaska blackfish</name>
    <dbReference type="NCBI Taxonomy" id="75939"/>
    <lineage>
        <taxon>Eukaryota</taxon>
        <taxon>Metazoa</taxon>
        <taxon>Chordata</taxon>
        <taxon>Craniata</taxon>
        <taxon>Vertebrata</taxon>
        <taxon>Euteleostomi</taxon>
        <taxon>Actinopterygii</taxon>
        <taxon>Neopterygii</taxon>
        <taxon>Teleostei</taxon>
        <taxon>Protacanthopterygii</taxon>
        <taxon>Esociformes</taxon>
        <taxon>Umbridae</taxon>
        <taxon>Dallia</taxon>
    </lineage>
</organism>
<gene>
    <name evidence="1" type="ORF">DPEC_G00138480</name>
</gene>
<reference evidence="1" key="1">
    <citation type="submission" date="2021-05" db="EMBL/GenBank/DDBJ databases">
        <authorList>
            <person name="Pan Q."/>
            <person name="Jouanno E."/>
            <person name="Zahm M."/>
            <person name="Klopp C."/>
            <person name="Cabau C."/>
            <person name="Louis A."/>
            <person name="Berthelot C."/>
            <person name="Parey E."/>
            <person name="Roest Crollius H."/>
            <person name="Montfort J."/>
            <person name="Robinson-Rechavi M."/>
            <person name="Bouchez O."/>
            <person name="Lampietro C."/>
            <person name="Lopez Roques C."/>
            <person name="Donnadieu C."/>
            <person name="Postlethwait J."/>
            <person name="Bobe J."/>
            <person name="Dillon D."/>
            <person name="Chandos A."/>
            <person name="von Hippel F."/>
            <person name="Guiguen Y."/>
        </authorList>
    </citation>
    <scope>NUCLEOTIDE SEQUENCE</scope>
    <source>
        <strain evidence="1">YG-Jan2019</strain>
    </source>
</reference>
<dbReference type="Proteomes" id="UP001157502">
    <property type="component" value="Chromosome 11"/>
</dbReference>
<proteinExistence type="predicted"/>
<dbReference type="EMBL" id="CM055738">
    <property type="protein sequence ID" value="KAJ8004645.1"/>
    <property type="molecule type" value="Genomic_DNA"/>
</dbReference>